<evidence type="ECO:0000256" key="2">
    <source>
        <dbReference type="ARBA" id="ARBA00007299"/>
    </source>
</evidence>
<proteinExistence type="inferred from homology"/>
<evidence type="ECO:0000256" key="5">
    <source>
        <dbReference type="ARBA" id="ARBA00023242"/>
    </source>
</evidence>
<dbReference type="Proteomes" id="UP000094385">
    <property type="component" value="Unassembled WGS sequence"/>
</dbReference>
<accession>A0A1E3Q311</accession>
<keyword evidence="4 6" id="KW-0235">DNA replication</keyword>
<dbReference type="GO" id="GO:0005658">
    <property type="term" value="C:alpha DNA polymerase:primase complex"/>
    <property type="evidence" value="ECO:0007669"/>
    <property type="project" value="EnsemblFungi"/>
</dbReference>
<feature type="domain" description="DNA polymerase alpha subunit B OB" evidence="9">
    <location>
        <begin position="219"/>
        <end position="317"/>
    </location>
</feature>
<feature type="region of interest" description="Disordered" evidence="7">
    <location>
        <begin position="80"/>
        <end position="130"/>
    </location>
</feature>
<evidence type="ECO:0000256" key="3">
    <source>
        <dbReference type="ARBA" id="ARBA00018596"/>
    </source>
</evidence>
<dbReference type="Gene3D" id="3.60.21.60">
    <property type="match status" value="2"/>
</dbReference>
<feature type="compositionally biased region" description="Polar residues" evidence="7">
    <location>
        <begin position="114"/>
        <end position="130"/>
    </location>
</feature>
<evidence type="ECO:0000256" key="1">
    <source>
        <dbReference type="ARBA" id="ARBA00004123"/>
    </source>
</evidence>
<reference evidence="10 11" key="1">
    <citation type="journal article" date="2016" name="Proc. Natl. Acad. Sci. U.S.A.">
        <title>Comparative genomics of biotechnologically important yeasts.</title>
        <authorList>
            <person name="Riley R."/>
            <person name="Haridas S."/>
            <person name="Wolfe K.H."/>
            <person name="Lopes M.R."/>
            <person name="Hittinger C.T."/>
            <person name="Goeker M."/>
            <person name="Salamov A.A."/>
            <person name="Wisecaver J.H."/>
            <person name="Long T.M."/>
            <person name="Calvey C.H."/>
            <person name="Aerts A.L."/>
            <person name="Barry K.W."/>
            <person name="Choi C."/>
            <person name="Clum A."/>
            <person name="Coughlan A.Y."/>
            <person name="Deshpande S."/>
            <person name="Douglass A.P."/>
            <person name="Hanson S.J."/>
            <person name="Klenk H.-P."/>
            <person name="LaButti K.M."/>
            <person name="Lapidus A."/>
            <person name="Lindquist E.A."/>
            <person name="Lipzen A.M."/>
            <person name="Meier-Kolthoff J.P."/>
            <person name="Ohm R.A."/>
            <person name="Otillar R.P."/>
            <person name="Pangilinan J.L."/>
            <person name="Peng Y."/>
            <person name="Rokas A."/>
            <person name="Rosa C.A."/>
            <person name="Scheuner C."/>
            <person name="Sibirny A.A."/>
            <person name="Slot J.C."/>
            <person name="Stielow J.B."/>
            <person name="Sun H."/>
            <person name="Kurtzman C.P."/>
            <person name="Blackwell M."/>
            <person name="Grigoriev I.V."/>
            <person name="Jeffries T.W."/>
        </authorList>
    </citation>
    <scope>NUCLEOTIDE SEQUENCE [LARGE SCALE GENOMIC DNA]</scope>
    <source>
        <strain evidence="10 11">NRRL Y-11557</strain>
    </source>
</reference>
<dbReference type="Pfam" id="PF22062">
    <property type="entry name" value="OB_DPOA2"/>
    <property type="match status" value="1"/>
</dbReference>
<evidence type="ECO:0000313" key="11">
    <source>
        <dbReference type="Proteomes" id="UP000094385"/>
    </source>
</evidence>
<dbReference type="STRING" id="675824.A0A1E3Q311"/>
<evidence type="ECO:0000259" key="8">
    <source>
        <dbReference type="Pfam" id="PF04042"/>
    </source>
</evidence>
<dbReference type="PANTHER" id="PTHR23061">
    <property type="entry name" value="DNA POLYMERASE 2 ALPHA 70 KDA SUBUNIT"/>
    <property type="match status" value="1"/>
</dbReference>
<dbReference type="GO" id="GO:0003677">
    <property type="term" value="F:DNA binding"/>
    <property type="evidence" value="ECO:0007669"/>
    <property type="project" value="InterPro"/>
</dbReference>
<evidence type="ECO:0000259" key="9">
    <source>
        <dbReference type="Pfam" id="PF22062"/>
    </source>
</evidence>
<dbReference type="PANTHER" id="PTHR23061:SF12">
    <property type="entry name" value="DNA POLYMERASE ALPHA SUBUNIT B"/>
    <property type="match status" value="1"/>
</dbReference>
<dbReference type="InterPro" id="IPR054300">
    <property type="entry name" value="OB_DPOA2"/>
</dbReference>
<dbReference type="GO" id="GO:0006270">
    <property type="term" value="P:DNA replication initiation"/>
    <property type="evidence" value="ECO:0007669"/>
    <property type="project" value="EnsemblFungi"/>
</dbReference>
<name>A0A1E3Q311_LIPST</name>
<dbReference type="PIRSF" id="PIRSF018300">
    <property type="entry name" value="DNA_pol_alph_2"/>
    <property type="match status" value="1"/>
</dbReference>
<dbReference type="EMBL" id="KV454296">
    <property type="protein sequence ID" value="ODQ72089.1"/>
    <property type="molecule type" value="Genomic_DNA"/>
</dbReference>
<evidence type="ECO:0000256" key="7">
    <source>
        <dbReference type="SAM" id="MobiDB-lite"/>
    </source>
</evidence>
<dbReference type="AlphaFoldDB" id="A0A1E3Q311"/>
<comment type="function">
    <text evidence="6">Accessory subunit of the DNA polymerase alpha complex (also known as the alpha DNA polymerase-primase complex) which plays an essential role in the initiation of DNA synthesis.</text>
</comment>
<keyword evidence="5 6" id="KW-0539">Nucleus</keyword>
<evidence type="ECO:0000256" key="4">
    <source>
        <dbReference type="ARBA" id="ARBA00022705"/>
    </source>
</evidence>
<dbReference type="GO" id="GO:0003887">
    <property type="term" value="F:DNA-directed DNA polymerase activity"/>
    <property type="evidence" value="ECO:0007669"/>
    <property type="project" value="EnsemblFungi"/>
</dbReference>
<dbReference type="InterPro" id="IPR007185">
    <property type="entry name" value="DNA_pol_a/d/e_bsu"/>
</dbReference>
<evidence type="ECO:0000256" key="6">
    <source>
        <dbReference type="PIRNR" id="PIRNR018300"/>
    </source>
</evidence>
<organism evidence="10 11">
    <name type="scientific">Lipomyces starkeyi NRRL Y-11557</name>
    <dbReference type="NCBI Taxonomy" id="675824"/>
    <lineage>
        <taxon>Eukaryota</taxon>
        <taxon>Fungi</taxon>
        <taxon>Dikarya</taxon>
        <taxon>Ascomycota</taxon>
        <taxon>Saccharomycotina</taxon>
        <taxon>Lipomycetes</taxon>
        <taxon>Lipomycetales</taxon>
        <taxon>Lipomycetaceae</taxon>
        <taxon>Lipomyces</taxon>
    </lineage>
</organism>
<sequence>MPSIEESTMVAHLGDNIDPEIETMCESLQKSYALSRSDLYYKIESYRLELAGKSDISTVPVTKQLLDDLRQVFQAQLERKKMKQRAAHGGTAQIGSSPAPGVTPAKRRFAGSAATPTPLKSSPFSDKNSTFVTRTDAGKVLETLNGEIEIDKAGTSPEKAKITAFMDIKKYQYRTMRQVLLEASEYLDERIERFADLIQEQLADEVRKSDKPDAVLVTAAERLSNPAAITHEDVIVVGRIVSDSVHAADSSKVNETSVLLETSRRLGSGARVPFKLSLELQGEGKQQVSLSLFPGQIVALRGCNPSGSMFIVREVLSLPALPLPVSPLRTLRQTASLPTRMIIAKGPFTTQDDVAFAPLTELIDQCISAKTDVVILLGPFIDATHRCLVDPSTLPYSNVNTLEDLFRTTITAELRRLESALPTVQTFLVPESGEREAVQRHVSFPTPPVGDAKKTLGIPKRSKWLSNPAFVAVNSSVLAIANIDILMQLSKVEYLHRVGANDTFERSILARGVKNLLQQRSLYPVFPGQPDVPLEISYLGLAEMSVARPDILIVPSDQRYFAKVVDNVVAINPGALTKLRAAGTYAVVDIAPLEDTKTAVADSEEVENELIFHKVWERCRVDIKKI</sequence>
<protein>
    <recommendedName>
        <fullName evidence="3 6">DNA polymerase alpha subunit B</fullName>
    </recommendedName>
</protein>
<keyword evidence="11" id="KW-1185">Reference proteome</keyword>
<dbReference type="GO" id="GO:0005635">
    <property type="term" value="C:nuclear envelope"/>
    <property type="evidence" value="ECO:0007669"/>
    <property type="project" value="EnsemblFungi"/>
</dbReference>
<dbReference type="Pfam" id="PF04042">
    <property type="entry name" value="DNA_pol_E_B"/>
    <property type="match status" value="1"/>
</dbReference>
<feature type="domain" description="DNA polymerase alpha/delta/epsilon subunit B" evidence="8">
    <location>
        <begin position="342"/>
        <end position="563"/>
    </location>
</feature>
<evidence type="ECO:0000313" key="10">
    <source>
        <dbReference type="EMBL" id="ODQ72089.1"/>
    </source>
</evidence>
<dbReference type="GO" id="GO:0016233">
    <property type="term" value="P:telomere capping"/>
    <property type="evidence" value="ECO:0007669"/>
    <property type="project" value="EnsemblFungi"/>
</dbReference>
<dbReference type="InterPro" id="IPR016722">
    <property type="entry name" value="DNA_pol_alpha_bsu"/>
</dbReference>
<gene>
    <name evidence="10" type="ORF">LIPSTDRAFT_4437</name>
</gene>
<comment type="subcellular location">
    <subcellularLocation>
        <location evidence="1 6">Nucleus</location>
    </subcellularLocation>
</comment>
<comment type="similarity">
    <text evidence="2 6">Belongs to the DNA polymerase alpha subunit B family.</text>
</comment>
<dbReference type="OrthoDB" id="336885at2759"/>